<sequence length="120" mass="13590">MRFQVLLTGATALAIGVAAGPSMNPHKIRQDLNDRDGVDTINIKAQDTVLQTRECDIVCPISKLWCEYRPYNYRCDSSGKLRYDQRHTDCENASWGCTCGCDWRVPGIESVKETEKAQEY</sequence>
<keyword evidence="1" id="KW-0732">Signal</keyword>
<evidence type="ECO:0000256" key="1">
    <source>
        <dbReference type="SAM" id="SignalP"/>
    </source>
</evidence>
<dbReference type="AlphaFoldDB" id="A0AAJ0E3Z7"/>
<organism evidence="2 3">
    <name type="scientific">Colletotrichum costaricense</name>
    <dbReference type="NCBI Taxonomy" id="1209916"/>
    <lineage>
        <taxon>Eukaryota</taxon>
        <taxon>Fungi</taxon>
        <taxon>Dikarya</taxon>
        <taxon>Ascomycota</taxon>
        <taxon>Pezizomycotina</taxon>
        <taxon>Sordariomycetes</taxon>
        <taxon>Hypocreomycetidae</taxon>
        <taxon>Glomerellales</taxon>
        <taxon>Glomerellaceae</taxon>
        <taxon>Colletotrichum</taxon>
        <taxon>Colletotrichum acutatum species complex</taxon>
    </lineage>
</organism>
<dbReference type="EMBL" id="MOOE01000004">
    <property type="protein sequence ID" value="KAK1532428.1"/>
    <property type="molecule type" value="Genomic_DNA"/>
</dbReference>
<name>A0AAJ0E3Z7_9PEZI</name>
<proteinExistence type="predicted"/>
<keyword evidence="3" id="KW-1185">Reference proteome</keyword>
<dbReference type="Proteomes" id="UP001240678">
    <property type="component" value="Unassembled WGS sequence"/>
</dbReference>
<protein>
    <submittedName>
        <fullName evidence="2">Uncharacterized protein</fullName>
    </submittedName>
</protein>
<evidence type="ECO:0000313" key="2">
    <source>
        <dbReference type="EMBL" id="KAK1532428.1"/>
    </source>
</evidence>
<gene>
    <name evidence="2" type="ORF">CCOS01_04411</name>
</gene>
<feature type="signal peptide" evidence="1">
    <location>
        <begin position="1"/>
        <end position="19"/>
    </location>
</feature>
<dbReference type="GeneID" id="85336139"/>
<comment type="caution">
    <text evidence="2">The sequence shown here is derived from an EMBL/GenBank/DDBJ whole genome shotgun (WGS) entry which is preliminary data.</text>
</comment>
<reference evidence="2 3" key="1">
    <citation type="submission" date="2016-10" db="EMBL/GenBank/DDBJ databases">
        <title>The genome sequence of Colletotrichum fioriniae PJ7.</title>
        <authorList>
            <person name="Baroncelli R."/>
        </authorList>
    </citation>
    <scope>NUCLEOTIDE SEQUENCE [LARGE SCALE GENOMIC DNA]</scope>
    <source>
        <strain evidence="2 3">IMI 309622</strain>
    </source>
</reference>
<accession>A0AAJ0E3Z7</accession>
<feature type="chain" id="PRO_5042523833" evidence="1">
    <location>
        <begin position="20"/>
        <end position="120"/>
    </location>
</feature>
<evidence type="ECO:0000313" key="3">
    <source>
        <dbReference type="Proteomes" id="UP001240678"/>
    </source>
</evidence>
<dbReference type="RefSeq" id="XP_060316550.1">
    <property type="nucleotide sequence ID" value="XM_060452592.1"/>
</dbReference>